<dbReference type="Pfam" id="PF13211">
    <property type="entry name" value="DUF4019"/>
    <property type="match status" value="1"/>
</dbReference>
<evidence type="ECO:0000313" key="2">
    <source>
        <dbReference type="EMBL" id="MEM4989699.1"/>
    </source>
</evidence>
<keyword evidence="3" id="KW-1185">Reference proteome</keyword>
<dbReference type="InterPro" id="IPR025091">
    <property type="entry name" value="DUF4019"/>
</dbReference>
<name>A0ABU9Q0A8_9BURK</name>
<reference evidence="2 3" key="1">
    <citation type="submission" date="2024-02" db="EMBL/GenBank/DDBJ databases">
        <title>Draft genome sequence of Collimonas sp. strain H4R21, an effective mineral-weathering bacterial strain isolated from the beech rhizosphere.</title>
        <authorList>
            <person name="Morin E."/>
            <person name="Uroz S."/>
            <person name="Leveau J.H.J."/>
            <person name="Kumar R."/>
            <person name="Rey M.W."/>
            <person name="Pham J."/>
        </authorList>
    </citation>
    <scope>NUCLEOTIDE SEQUENCE [LARGE SCALE GENOMIC DNA]</scope>
    <source>
        <strain evidence="2 3">H4R21</strain>
    </source>
</reference>
<protein>
    <submittedName>
        <fullName evidence="2">DUF4019 domain-containing protein</fullName>
    </submittedName>
</protein>
<evidence type="ECO:0000313" key="3">
    <source>
        <dbReference type="Proteomes" id="UP001495910"/>
    </source>
</evidence>
<evidence type="ECO:0000256" key="1">
    <source>
        <dbReference type="SAM" id="SignalP"/>
    </source>
</evidence>
<dbReference type="EMBL" id="JBANDC010000016">
    <property type="protein sequence ID" value="MEM4989699.1"/>
    <property type="molecule type" value="Genomic_DNA"/>
</dbReference>
<keyword evidence="1" id="KW-0732">Signal</keyword>
<feature type="signal peptide" evidence="1">
    <location>
        <begin position="1"/>
        <end position="29"/>
    </location>
</feature>
<dbReference type="Proteomes" id="UP001495910">
    <property type="component" value="Unassembled WGS sequence"/>
</dbReference>
<accession>A0ABU9Q0A8</accession>
<organism evidence="2 3">
    <name type="scientific">Collimonas rhizosphaerae</name>
    <dbReference type="NCBI Taxonomy" id="3126357"/>
    <lineage>
        <taxon>Bacteria</taxon>
        <taxon>Pseudomonadati</taxon>
        <taxon>Pseudomonadota</taxon>
        <taxon>Betaproteobacteria</taxon>
        <taxon>Burkholderiales</taxon>
        <taxon>Oxalobacteraceae</taxon>
        <taxon>Collimonas</taxon>
    </lineage>
</organism>
<proteinExistence type="predicted"/>
<gene>
    <name evidence="2" type="ORF">V8G57_20090</name>
</gene>
<dbReference type="RefSeq" id="WP_144742467.1">
    <property type="nucleotide sequence ID" value="NZ_JBANDC010000016.1"/>
</dbReference>
<sequence length="162" mass="17059">MTTLLSLKNISCAAGFALAGMLASSPAHAQTTASIDGAIATASQWVALADSNQAERMWSSSGPAMQKSTSKEDWLKYLSAVKNELGPLGSRQWAQIVHVTNPPDLPPGEYLNIAFTGRFAKAPTVEKVSMVQAGDKWIPVGYVITKFEPAAAAAPATADPKK</sequence>
<comment type="caution">
    <text evidence="2">The sequence shown here is derived from an EMBL/GenBank/DDBJ whole genome shotgun (WGS) entry which is preliminary data.</text>
</comment>
<feature type="chain" id="PRO_5047221542" evidence="1">
    <location>
        <begin position="30"/>
        <end position="162"/>
    </location>
</feature>